<keyword evidence="13" id="KW-1185">Reference proteome</keyword>
<dbReference type="PANTHER" id="PTHR46173:SF1">
    <property type="entry name" value="CCA TRNA NUCLEOTIDYLTRANSFERASE 1, MITOCHONDRIAL"/>
    <property type="match status" value="1"/>
</dbReference>
<protein>
    <submittedName>
        <fullName evidence="12">Uncharacterized protein</fullName>
    </submittedName>
</protein>
<sequence length="470" mass="54750">MILSKISNRLVIVRNFRREFTNCFCQRANDRWSEFIVKRRMEASAIARPDPVVLKIDTPEFRSIFTKELEDLIDLFKRYNYEIRVAGGAVRDILMGKCPKDIDIATTATPTEMKEIFTKENIRMVNMNGEKHGTITPRINDKENFEITTLRIDAVTDGRHAEVIHTTDWLLDANRRDLTINSMFLGFDGKVYDYFYGYEDLQKRRVAFVGDPDLRIKEDYLRILRYFRFYGRIAEQENNHDEETLRIIAKNASGLARISGERIWQEWKKILSGNFGCNLTIKMIDCGLAPHMGLPEKPNTDEFKAVFKRVESAHKGEIQPITVLSALLRVPEDAITLNLRLKFTVFERELSYFLTQNREEFKEVDELLPYQQLTLHTIGSAKLKKEYVLELLRYHGKRDLYNQLKEWEIPAFPLKGNALIEKGAPKGQKLGQVMSELKMIWAANQFNMSESELLEHLPSVLEKLELSKKV</sequence>
<proteinExistence type="inferred from homology"/>
<evidence type="ECO:0000256" key="2">
    <source>
        <dbReference type="ARBA" id="ARBA00007265"/>
    </source>
</evidence>
<comment type="similarity">
    <text evidence="2 9">Belongs to the tRNA nucleotidyltransferase/poly(A) polymerase family.</text>
</comment>
<evidence type="ECO:0000313" key="13">
    <source>
        <dbReference type="Proteomes" id="UP000069940"/>
    </source>
</evidence>
<keyword evidence="3 9" id="KW-0808">Transferase</keyword>
<dbReference type="SUPFAM" id="SSF81891">
    <property type="entry name" value="Poly A polymerase C-terminal region-like"/>
    <property type="match status" value="1"/>
</dbReference>
<name>A0ABM1XXZ8_AEDAL</name>
<comment type="cofactor">
    <cofactor evidence="1">
        <name>Mg(2+)</name>
        <dbReference type="ChEBI" id="CHEBI:18420"/>
    </cofactor>
</comment>
<evidence type="ECO:0000256" key="1">
    <source>
        <dbReference type="ARBA" id="ARBA00001946"/>
    </source>
</evidence>
<dbReference type="InterPro" id="IPR032828">
    <property type="entry name" value="PolyA_RNA-bd"/>
</dbReference>
<dbReference type="SUPFAM" id="SSF81301">
    <property type="entry name" value="Nucleotidyltransferase"/>
    <property type="match status" value="1"/>
</dbReference>
<dbReference type="Proteomes" id="UP000069940">
    <property type="component" value="Unassembled WGS sequence"/>
</dbReference>
<evidence type="ECO:0000256" key="8">
    <source>
        <dbReference type="ARBA" id="ARBA00022842"/>
    </source>
</evidence>
<evidence type="ECO:0000259" key="10">
    <source>
        <dbReference type="Pfam" id="PF01743"/>
    </source>
</evidence>
<dbReference type="RefSeq" id="XP_019931854.3">
    <property type="nucleotide sequence ID" value="XM_020076295.3"/>
</dbReference>
<dbReference type="CDD" id="cd05398">
    <property type="entry name" value="NT_ClassII-CCAase"/>
    <property type="match status" value="1"/>
</dbReference>
<keyword evidence="4" id="KW-0819">tRNA processing</keyword>
<evidence type="ECO:0000256" key="3">
    <source>
        <dbReference type="ARBA" id="ARBA00022679"/>
    </source>
</evidence>
<dbReference type="InterPro" id="IPR043519">
    <property type="entry name" value="NT_sf"/>
</dbReference>
<dbReference type="GeneID" id="109621289"/>
<evidence type="ECO:0000256" key="4">
    <source>
        <dbReference type="ARBA" id="ARBA00022694"/>
    </source>
</evidence>
<keyword evidence="5" id="KW-0548">Nucleotidyltransferase</keyword>
<dbReference type="Gene3D" id="1.10.3090.10">
    <property type="entry name" value="cca-adding enzyme, domain 2"/>
    <property type="match status" value="1"/>
</dbReference>
<evidence type="ECO:0000313" key="12">
    <source>
        <dbReference type="EnsemblMetazoa" id="AALFPA23_003883.P4530"/>
    </source>
</evidence>
<keyword evidence="6" id="KW-0479">Metal-binding</keyword>
<feature type="domain" description="tRNA nucleotidyltransferase/poly(A) polymerase RNA and SrmB- binding" evidence="11">
    <location>
        <begin position="241"/>
        <end position="291"/>
    </location>
</feature>
<organism evidence="12 13">
    <name type="scientific">Aedes albopictus</name>
    <name type="common">Asian tiger mosquito</name>
    <name type="synonym">Stegomyia albopicta</name>
    <dbReference type="NCBI Taxonomy" id="7160"/>
    <lineage>
        <taxon>Eukaryota</taxon>
        <taxon>Metazoa</taxon>
        <taxon>Ecdysozoa</taxon>
        <taxon>Arthropoda</taxon>
        <taxon>Hexapoda</taxon>
        <taxon>Insecta</taxon>
        <taxon>Pterygota</taxon>
        <taxon>Neoptera</taxon>
        <taxon>Endopterygota</taxon>
        <taxon>Diptera</taxon>
        <taxon>Nematocera</taxon>
        <taxon>Culicoidea</taxon>
        <taxon>Culicidae</taxon>
        <taxon>Culicinae</taxon>
        <taxon>Aedini</taxon>
        <taxon>Aedes</taxon>
        <taxon>Stegomyia</taxon>
    </lineage>
</organism>
<accession>A0ABM1XXZ8</accession>
<dbReference type="InterPro" id="IPR050264">
    <property type="entry name" value="Bact_CCA-adding_enz_type3_sf"/>
</dbReference>
<dbReference type="InterPro" id="IPR002646">
    <property type="entry name" value="PolA_pol_head_dom"/>
</dbReference>
<evidence type="ECO:0000256" key="6">
    <source>
        <dbReference type="ARBA" id="ARBA00022723"/>
    </source>
</evidence>
<feature type="domain" description="Poly A polymerase head" evidence="10">
    <location>
        <begin position="84"/>
        <end position="206"/>
    </location>
</feature>
<evidence type="ECO:0000256" key="7">
    <source>
        <dbReference type="ARBA" id="ARBA00022741"/>
    </source>
</evidence>
<reference evidence="13" key="1">
    <citation type="journal article" date="2015" name="Proc. Natl. Acad. Sci. U.S.A.">
        <title>Genome sequence of the Asian Tiger mosquito, Aedes albopictus, reveals insights into its biology, genetics, and evolution.</title>
        <authorList>
            <person name="Chen X.G."/>
            <person name="Jiang X."/>
            <person name="Gu J."/>
            <person name="Xu M."/>
            <person name="Wu Y."/>
            <person name="Deng Y."/>
            <person name="Zhang C."/>
            <person name="Bonizzoni M."/>
            <person name="Dermauw W."/>
            <person name="Vontas J."/>
            <person name="Armbruster P."/>
            <person name="Huang X."/>
            <person name="Yang Y."/>
            <person name="Zhang H."/>
            <person name="He W."/>
            <person name="Peng H."/>
            <person name="Liu Y."/>
            <person name="Wu K."/>
            <person name="Chen J."/>
            <person name="Lirakis M."/>
            <person name="Topalis P."/>
            <person name="Van Leeuwen T."/>
            <person name="Hall A.B."/>
            <person name="Jiang X."/>
            <person name="Thorpe C."/>
            <person name="Mueller R.L."/>
            <person name="Sun C."/>
            <person name="Waterhouse R.M."/>
            <person name="Yan G."/>
            <person name="Tu Z.J."/>
            <person name="Fang X."/>
            <person name="James A.A."/>
        </authorList>
    </citation>
    <scope>NUCLEOTIDE SEQUENCE [LARGE SCALE GENOMIC DNA]</scope>
    <source>
        <strain evidence="13">Foshan</strain>
    </source>
</reference>
<keyword evidence="7" id="KW-0547">Nucleotide-binding</keyword>
<dbReference type="Pfam" id="PF12627">
    <property type="entry name" value="PolyA_pol_RNAbd"/>
    <property type="match status" value="1"/>
</dbReference>
<reference evidence="12" key="2">
    <citation type="submission" date="2025-05" db="UniProtKB">
        <authorList>
            <consortium name="EnsemblMetazoa"/>
        </authorList>
    </citation>
    <scope>IDENTIFICATION</scope>
    <source>
        <strain evidence="12">Foshan</strain>
    </source>
</reference>
<dbReference type="EnsemblMetazoa" id="AALFPA23_003883.R4530">
    <property type="protein sequence ID" value="AALFPA23_003883.P4530"/>
    <property type="gene ID" value="AALFPA23_003883"/>
</dbReference>
<keyword evidence="8" id="KW-0460">Magnesium</keyword>
<dbReference type="PANTHER" id="PTHR46173">
    <property type="entry name" value="CCA TRNA NUCLEOTIDYLTRANSFERASE 1, MITOCHONDRIAL"/>
    <property type="match status" value="1"/>
</dbReference>
<dbReference type="Gene3D" id="3.30.460.10">
    <property type="entry name" value="Beta Polymerase, domain 2"/>
    <property type="match status" value="1"/>
</dbReference>
<keyword evidence="9" id="KW-0694">RNA-binding</keyword>
<evidence type="ECO:0000256" key="5">
    <source>
        <dbReference type="ARBA" id="ARBA00022695"/>
    </source>
</evidence>
<evidence type="ECO:0000259" key="11">
    <source>
        <dbReference type="Pfam" id="PF12627"/>
    </source>
</evidence>
<evidence type="ECO:0000256" key="9">
    <source>
        <dbReference type="RuleBase" id="RU003953"/>
    </source>
</evidence>
<dbReference type="Pfam" id="PF01743">
    <property type="entry name" value="PolyA_pol"/>
    <property type="match status" value="1"/>
</dbReference>